<evidence type="ECO:0000256" key="1">
    <source>
        <dbReference type="ARBA" id="ARBA00022801"/>
    </source>
</evidence>
<dbReference type="InterPro" id="IPR003594">
    <property type="entry name" value="HATPase_dom"/>
</dbReference>
<dbReference type="Pfam" id="PF08448">
    <property type="entry name" value="PAS_4"/>
    <property type="match status" value="1"/>
</dbReference>
<dbReference type="SUPFAM" id="SSF55874">
    <property type="entry name" value="ATPase domain of HSP90 chaperone/DNA topoisomerase II/histidine kinase"/>
    <property type="match status" value="1"/>
</dbReference>
<gene>
    <name evidence="3" type="ORF">GCM10009716_08400</name>
</gene>
<dbReference type="Gene3D" id="3.30.565.10">
    <property type="entry name" value="Histidine kinase-like ATPase, C-terminal domain"/>
    <property type="match status" value="1"/>
</dbReference>
<reference evidence="3 4" key="1">
    <citation type="journal article" date="2019" name="Int. J. Syst. Evol. Microbiol.">
        <title>The Global Catalogue of Microorganisms (GCM) 10K type strain sequencing project: providing services to taxonomists for standard genome sequencing and annotation.</title>
        <authorList>
            <consortium name="The Broad Institute Genomics Platform"/>
            <consortium name="The Broad Institute Genome Sequencing Center for Infectious Disease"/>
            <person name="Wu L."/>
            <person name="Ma J."/>
        </authorList>
    </citation>
    <scope>NUCLEOTIDE SEQUENCE [LARGE SCALE GENOMIC DNA]</scope>
    <source>
        <strain evidence="3 4">JCM 13581</strain>
    </source>
</reference>
<protein>
    <submittedName>
        <fullName evidence="3">SpoIIE family protein phosphatase</fullName>
    </submittedName>
</protein>
<dbReference type="Gene3D" id="3.30.450.40">
    <property type="match status" value="1"/>
</dbReference>
<dbReference type="InterPro" id="IPR013656">
    <property type="entry name" value="PAS_4"/>
</dbReference>
<dbReference type="PANTHER" id="PTHR43156:SF2">
    <property type="entry name" value="STAGE II SPORULATION PROTEIN E"/>
    <property type="match status" value="1"/>
</dbReference>
<dbReference type="Pfam" id="PF01590">
    <property type="entry name" value="GAF"/>
    <property type="match status" value="1"/>
</dbReference>
<dbReference type="PANTHER" id="PTHR43156">
    <property type="entry name" value="STAGE II SPORULATION PROTEIN E-RELATED"/>
    <property type="match status" value="1"/>
</dbReference>
<accession>A0ABN2NSA9</accession>
<dbReference type="SMART" id="SM00331">
    <property type="entry name" value="PP2C_SIG"/>
    <property type="match status" value="1"/>
</dbReference>
<dbReference type="InterPro" id="IPR001932">
    <property type="entry name" value="PPM-type_phosphatase-like_dom"/>
</dbReference>
<organism evidence="3 4">
    <name type="scientific">Streptomyces sodiiphilus</name>
    <dbReference type="NCBI Taxonomy" id="226217"/>
    <lineage>
        <taxon>Bacteria</taxon>
        <taxon>Bacillati</taxon>
        <taxon>Actinomycetota</taxon>
        <taxon>Actinomycetes</taxon>
        <taxon>Kitasatosporales</taxon>
        <taxon>Streptomycetaceae</taxon>
        <taxon>Streptomyces</taxon>
    </lineage>
</organism>
<evidence type="ECO:0000259" key="2">
    <source>
        <dbReference type="PROSITE" id="PS50112"/>
    </source>
</evidence>
<proteinExistence type="predicted"/>
<evidence type="ECO:0000313" key="4">
    <source>
        <dbReference type="Proteomes" id="UP001501303"/>
    </source>
</evidence>
<dbReference type="SUPFAM" id="SSF81606">
    <property type="entry name" value="PP2C-like"/>
    <property type="match status" value="1"/>
</dbReference>
<dbReference type="InterPro" id="IPR052016">
    <property type="entry name" value="Bact_Sigma-Reg"/>
</dbReference>
<dbReference type="Pfam" id="PF13581">
    <property type="entry name" value="HATPase_c_2"/>
    <property type="match status" value="1"/>
</dbReference>
<dbReference type="Gene3D" id="3.30.450.20">
    <property type="entry name" value="PAS domain"/>
    <property type="match status" value="2"/>
</dbReference>
<comment type="caution">
    <text evidence="3">The sequence shown here is derived from an EMBL/GenBank/DDBJ whole genome shotgun (WGS) entry which is preliminary data.</text>
</comment>
<dbReference type="PROSITE" id="PS50112">
    <property type="entry name" value="PAS"/>
    <property type="match status" value="1"/>
</dbReference>
<dbReference type="InterPro" id="IPR035965">
    <property type="entry name" value="PAS-like_dom_sf"/>
</dbReference>
<dbReference type="SMART" id="SM00091">
    <property type="entry name" value="PAS"/>
    <property type="match status" value="2"/>
</dbReference>
<name>A0ABN2NSA9_9ACTN</name>
<evidence type="ECO:0000313" key="3">
    <source>
        <dbReference type="EMBL" id="GAA1900854.1"/>
    </source>
</evidence>
<dbReference type="SUPFAM" id="SSF55785">
    <property type="entry name" value="PYP-like sensor domain (PAS domain)"/>
    <property type="match status" value="2"/>
</dbReference>
<dbReference type="CDD" id="cd16936">
    <property type="entry name" value="HATPase_RsbW-like"/>
    <property type="match status" value="1"/>
</dbReference>
<keyword evidence="4" id="KW-1185">Reference proteome</keyword>
<dbReference type="InterPro" id="IPR036890">
    <property type="entry name" value="HATPase_C_sf"/>
</dbReference>
<dbReference type="InterPro" id="IPR036457">
    <property type="entry name" value="PPM-type-like_dom_sf"/>
</dbReference>
<sequence length="811" mass="86341">MTHHDAGEDGLGTGAAGTAWARVDGHGRVTAWSEGAHRLLGHRPADVVGMPAARLLAERHHPPLLPEDLAVRERWNGRLTLRHRDGHDVDVNLIGHRGVPEAGDSDWLLLTPVPGDGASPDPAGLLADAFLQAPCAMAVFDDGLRLRRVNARMERVLRLTGDEMRGLRLSEIVGPAGTEAEDAMTMTLRTGTPQYLQLSLFTADRTRRSRWSVSFSPLRDRPGGGGVNGVVLSAHDQTSGFRAHQRLRLVNEAGARIGSTLDITLTAQELAEVAVPGLADFVTVDLLPAVLDGGEPPPGGLSGPVPLSRVAHRSVLEGVPEAAVELGEVAGYPPLSPAAESLSDGRAVVRKMSAPTISAWAGLAPRRAARIREFGMHSVMAVPIRARGITLGVAKFIRHRHPEPFAQHDLLLAEEMTARAGVSIDNARRYTRERNTSLALQRSLLPRQLPEQAAVEVASRYLPAGVEEGVGGDWFDVVPLSGARVALVVGDVVGHGVQASATMGRLRTAVRTLADVDLPPDELLTHLDDLVARLAAEAAAEAGPDAEPPAGTVGETGASCLYAVYDPVSRVCTMARAGHLPPVLVLPDGSSRLLEPPVGPPLGTGGLPFESAEYPLPEGSLLALYTDGLVEAGGRDREAETARLAEILRRPSLSLENTGDAVLSSLLPVRPEDDVALLLARTRALDASQVATWELRADPAVVSEARKLVTGQLSSWGLDETGFVAELVASELVTNAIRHARAPIRLRLINDRRLICEVSDSSSTAPHLRRARTYDEGGRGLLLVAQLSRAWGTRHTADGKTIWAEMDTGQN</sequence>
<dbReference type="EMBL" id="BAAAMJ010000008">
    <property type="protein sequence ID" value="GAA1900854.1"/>
    <property type="molecule type" value="Genomic_DNA"/>
</dbReference>
<dbReference type="RefSeq" id="WP_344258920.1">
    <property type="nucleotide sequence ID" value="NZ_BAAAMJ010000008.1"/>
</dbReference>
<dbReference type="Pfam" id="PF07228">
    <property type="entry name" value="SpoIIE"/>
    <property type="match status" value="1"/>
</dbReference>
<dbReference type="InterPro" id="IPR000014">
    <property type="entry name" value="PAS"/>
</dbReference>
<dbReference type="CDD" id="cd00130">
    <property type="entry name" value="PAS"/>
    <property type="match status" value="1"/>
</dbReference>
<dbReference type="SUPFAM" id="SSF55781">
    <property type="entry name" value="GAF domain-like"/>
    <property type="match status" value="1"/>
</dbReference>
<dbReference type="InterPro" id="IPR029016">
    <property type="entry name" value="GAF-like_dom_sf"/>
</dbReference>
<feature type="domain" description="PAS" evidence="2">
    <location>
        <begin position="23"/>
        <end position="62"/>
    </location>
</feature>
<dbReference type="Gene3D" id="3.60.40.10">
    <property type="entry name" value="PPM-type phosphatase domain"/>
    <property type="match status" value="1"/>
</dbReference>
<keyword evidence="1" id="KW-0378">Hydrolase</keyword>
<dbReference type="InterPro" id="IPR003018">
    <property type="entry name" value="GAF"/>
</dbReference>
<dbReference type="Proteomes" id="UP001501303">
    <property type="component" value="Unassembled WGS sequence"/>
</dbReference>
<dbReference type="Pfam" id="PF13426">
    <property type="entry name" value="PAS_9"/>
    <property type="match status" value="1"/>
</dbReference>